<dbReference type="Gene3D" id="3.40.50.150">
    <property type="entry name" value="Vaccinia Virus protein VP39"/>
    <property type="match status" value="1"/>
</dbReference>
<evidence type="ECO:0000259" key="1">
    <source>
        <dbReference type="Pfam" id="PF13649"/>
    </source>
</evidence>
<keyword evidence="3" id="KW-1185">Reference proteome</keyword>
<dbReference type="RefSeq" id="WP_336587480.1">
    <property type="nucleotide sequence ID" value="NZ_JBBAXC010000010.1"/>
</dbReference>
<organism evidence="2 3">
    <name type="scientific">Bacillus spongiae</name>
    <dbReference type="NCBI Taxonomy" id="2683610"/>
    <lineage>
        <taxon>Bacteria</taxon>
        <taxon>Bacillati</taxon>
        <taxon>Bacillota</taxon>
        <taxon>Bacilli</taxon>
        <taxon>Bacillales</taxon>
        <taxon>Bacillaceae</taxon>
        <taxon>Bacillus</taxon>
    </lineage>
</organism>
<proteinExistence type="predicted"/>
<feature type="domain" description="Methyltransferase" evidence="1">
    <location>
        <begin position="54"/>
        <end position="152"/>
    </location>
</feature>
<evidence type="ECO:0000313" key="2">
    <source>
        <dbReference type="EMBL" id="MEI5908040.1"/>
    </source>
</evidence>
<dbReference type="Proteomes" id="UP001312865">
    <property type="component" value="Unassembled WGS sequence"/>
</dbReference>
<dbReference type="CDD" id="cd02440">
    <property type="entry name" value="AdoMet_MTases"/>
    <property type="match status" value="1"/>
</dbReference>
<sequence length="235" mass="27309">MTNRVNIIRQEEKDYHDYCYDNYKLFEQGSWLYKPVKSVLDVMSYFEGVDEMKVLDLGCGVGRNSIPIAQKVKKETSKVVCVDFLDSAMEKLKQYSREFNVEEVIEPHQENIANFVIKRAEYDYILAVSSLEHVDSREQLENVLKDMKNGTRLNGVNCIIVNSEVEEIDKETGVSLDAYMEVNISTKEMMNILKSTYSGWEDILIVPKKLEYQIMRRGKPVLFKTTAITYIVRRS</sequence>
<name>A0ABU8HFB6_9BACI</name>
<dbReference type="SUPFAM" id="SSF53335">
    <property type="entry name" value="S-adenosyl-L-methionine-dependent methyltransferases"/>
    <property type="match status" value="1"/>
</dbReference>
<keyword evidence="2" id="KW-0808">Transferase</keyword>
<comment type="caution">
    <text evidence="2">The sequence shown here is derived from an EMBL/GenBank/DDBJ whole genome shotgun (WGS) entry which is preliminary data.</text>
</comment>
<accession>A0ABU8HFB6</accession>
<dbReference type="GO" id="GO:0032259">
    <property type="term" value="P:methylation"/>
    <property type="evidence" value="ECO:0007669"/>
    <property type="project" value="UniProtKB-KW"/>
</dbReference>
<dbReference type="Pfam" id="PF13649">
    <property type="entry name" value="Methyltransf_25"/>
    <property type="match status" value="1"/>
</dbReference>
<dbReference type="InterPro" id="IPR041698">
    <property type="entry name" value="Methyltransf_25"/>
</dbReference>
<dbReference type="InterPro" id="IPR029063">
    <property type="entry name" value="SAM-dependent_MTases_sf"/>
</dbReference>
<keyword evidence="2" id="KW-0489">Methyltransferase</keyword>
<dbReference type="EC" id="2.1.-.-" evidence="2"/>
<dbReference type="EMBL" id="JBBAXC010000010">
    <property type="protein sequence ID" value="MEI5908040.1"/>
    <property type="molecule type" value="Genomic_DNA"/>
</dbReference>
<evidence type="ECO:0000313" key="3">
    <source>
        <dbReference type="Proteomes" id="UP001312865"/>
    </source>
</evidence>
<dbReference type="GO" id="GO:0008168">
    <property type="term" value="F:methyltransferase activity"/>
    <property type="evidence" value="ECO:0007669"/>
    <property type="project" value="UniProtKB-KW"/>
</dbReference>
<protein>
    <submittedName>
        <fullName evidence="2">Class I SAM-dependent methyltransferase</fullName>
        <ecNumber evidence="2">2.1.-.-</ecNumber>
    </submittedName>
</protein>
<reference evidence="2 3" key="1">
    <citation type="journal article" date="2018" name="J. Microbiol.">
        <title>Bacillus spongiae sp. nov., isolated from sponge of Jeju Island.</title>
        <authorList>
            <person name="Lee G.E."/>
            <person name="Im W.T."/>
            <person name="Park J.S."/>
        </authorList>
    </citation>
    <scope>NUCLEOTIDE SEQUENCE [LARGE SCALE GENOMIC DNA]</scope>
    <source>
        <strain evidence="2 3">135PIL107-10</strain>
    </source>
</reference>
<gene>
    <name evidence="2" type="ORF">WAK64_13345</name>
</gene>